<organism evidence="1 2">
    <name type="scientific">Polynucleobacter sphagniphilus</name>
    <dbReference type="NCBI Taxonomy" id="1743169"/>
    <lineage>
        <taxon>Bacteria</taxon>
        <taxon>Pseudomonadati</taxon>
        <taxon>Pseudomonadota</taxon>
        <taxon>Betaproteobacteria</taxon>
        <taxon>Burkholderiales</taxon>
        <taxon>Burkholderiaceae</taxon>
        <taxon>Polynucleobacter</taxon>
    </lineage>
</organism>
<name>A0AA43M871_9BURK</name>
<dbReference type="RefSeq" id="WP_076023047.1">
    <property type="nucleotide sequence ID" value="NZ_JAQFIK010000001.1"/>
</dbReference>
<dbReference type="EMBL" id="JARXYA010000002">
    <property type="protein sequence ID" value="MDH6503119.1"/>
    <property type="molecule type" value="Genomic_DNA"/>
</dbReference>
<protein>
    <recommendedName>
        <fullName evidence="3">Phasin domain-containing protein</fullName>
    </recommendedName>
</protein>
<keyword evidence="2" id="KW-1185">Reference proteome</keyword>
<dbReference type="Proteomes" id="UP001161160">
    <property type="component" value="Unassembled WGS sequence"/>
</dbReference>
<evidence type="ECO:0008006" key="3">
    <source>
        <dbReference type="Google" id="ProtNLM"/>
    </source>
</evidence>
<dbReference type="GeneID" id="83595371"/>
<accession>A0AA43M871</accession>
<evidence type="ECO:0000313" key="2">
    <source>
        <dbReference type="Proteomes" id="UP001161160"/>
    </source>
</evidence>
<gene>
    <name evidence="1" type="ORF">M2127_000406</name>
</gene>
<proteinExistence type="predicted"/>
<evidence type="ECO:0000313" key="1">
    <source>
        <dbReference type="EMBL" id="MDH6503119.1"/>
    </source>
</evidence>
<reference evidence="1" key="1">
    <citation type="submission" date="2023-04" db="EMBL/GenBank/DDBJ databases">
        <title>Genome Encyclopedia of Bacteria and Archaea VI: Functional Genomics of Type Strains.</title>
        <authorList>
            <person name="Whitman W."/>
        </authorList>
    </citation>
    <scope>NUCLEOTIDE SEQUENCE</scope>
    <source>
        <strain evidence="1">Enz.4-51</strain>
    </source>
</reference>
<sequence length="185" mass="20088">MKSKPLNLNATAQQTRVLEASKAMGAVAASKAKEIMKLNSQAAQKMTALIQEKVTELLQTSNPKSVFDMVHAQILQDAAKEVVEYQTAVLKTLGTGNQELVQIAQTMVEQSKEDLIHFVNEATENAPIDAAGFNSAFQDPFKAALQNFELMRAAMADSFGSFEKNVENMTALAKAPAQKRTAKKA</sequence>
<comment type="caution">
    <text evidence="1">The sequence shown here is derived from an EMBL/GenBank/DDBJ whole genome shotgun (WGS) entry which is preliminary data.</text>
</comment>
<dbReference type="AlphaFoldDB" id="A0AA43M871"/>